<evidence type="ECO:0000256" key="2">
    <source>
        <dbReference type="SAM" id="SignalP"/>
    </source>
</evidence>
<dbReference type="GO" id="GO:0009055">
    <property type="term" value="F:electron transfer activity"/>
    <property type="evidence" value="ECO:0007669"/>
    <property type="project" value="InterPro"/>
</dbReference>
<proteinExistence type="predicted"/>
<dbReference type="Pfam" id="PF07583">
    <property type="entry name" value="PSCyt2"/>
    <property type="match status" value="1"/>
</dbReference>
<gene>
    <name evidence="6" type="ORF">Pla22_06970</name>
</gene>
<feature type="domain" description="Cytochrome C Planctomycete-type" evidence="5">
    <location>
        <begin position="586"/>
        <end position="640"/>
    </location>
</feature>
<evidence type="ECO:0000313" key="7">
    <source>
        <dbReference type="Proteomes" id="UP000316598"/>
    </source>
</evidence>
<dbReference type="Proteomes" id="UP000316598">
    <property type="component" value="Unassembled WGS sequence"/>
</dbReference>
<dbReference type="PANTHER" id="PTHR35889">
    <property type="entry name" value="CYCLOINULO-OLIGOSACCHARIDE FRUCTANOTRANSFERASE-RELATED"/>
    <property type="match status" value="1"/>
</dbReference>
<dbReference type="InterPro" id="IPR036909">
    <property type="entry name" value="Cyt_c-like_dom_sf"/>
</dbReference>
<feature type="region of interest" description="Disordered" evidence="1">
    <location>
        <begin position="367"/>
        <end position="390"/>
    </location>
</feature>
<feature type="chain" id="PRO_5022817167" evidence="2">
    <location>
        <begin position="22"/>
        <end position="1248"/>
    </location>
</feature>
<evidence type="ECO:0000259" key="5">
    <source>
        <dbReference type="Pfam" id="PF07635"/>
    </source>
</evidence>
<dbReference type="GO" id="GO:0020037">
    <property type="term" value="F:heme binding"/>
    <property type="evidence" value="ECO:0007669"/>
    <property type="project" value="InterPro"/>
</dbReference>
<dbReference type="InterPro" id="IPR013320">
    <property type="entry name" value="ConA-like_dom_sf"/>
</dbReference>
<protein>
    <submittedName>
        <fullName evidence="6">Planctomycete cytochrome C</fullName>
    </submittedName>
</protein>
<dbReference type="InterPro" id="IPR011444">
    <property type="entry name" value="DUF1549"/>
</dbReference>
<dbReference type="OrthoDB" id="289126at2"/>
<organism evidence="6 7">
    <name type="scientific">Rubripirellula amarantea</name>
    <dbReference type="NCBI Taxonomy" id="2527999"/>
    <lineage>
        <taxon>Bacteria</taxon>
        <taxon>Pseudomonadati</taxon>
        <taxon>Planctomycetota</taxon>
        <taxon>Planctomycetia</taxon>
        <taxon>Pirellulales</taxon>
        <taxon>Pirellulaceae</taxon>
        <taxon>Rubripirellula</taxon>
    </lineage>
</organism>
<feature type="signal peptide" evidence="2">
    <location>
        <begin position="1"/>
        <end position="21"/>
    </location>
</feature>
<dbReference type="Gene3D" id="2.60.120.200">
    <property type="match status" value="1"/>
</dbReference>
<accession>A0A5C5WSD9</accession>
<reference evidence="6 7" key="1">
    <citation type="submission" date="2019-02" db="EMBL/GenBank/DDBJ databases">
        <title>Deep-cultivation of Planctomycetes and their phenomic and genomic characterization uncovers novel biology.</title>
        <authorList>
            <person name="Wiegand S."/>
            <person name="Jogler M."/>
            <person name="Boedeker C."/>
            <person name="Pinto D."/>
            <person name="Vollmers J."/>
            <person name="Rivas-Marin E."/>
            <person name="Kohn T."/>
            <person name="Peeters S.H."/>
            <person name="Heuer A."/>
            <person name="Rast P."/>
            <person name="Oberbeckmann S."/>
            <person name="Bunk B."/>
            <person name="Jeske O."/>
            <person name="Meyerdierks A."/>
            <person name="Storesund J.E."/>
            <person name="Kallscheuer N."/>
            <person name="Luecker S."/>
            <person name="Lage O.M."/>
            <person name="Pohl T."/>
            <person name="Merkel B.J."/>
            <person name="Hornburger P."/>
            <person name="Mueller R.-W."/>
            <person name="Bruemmer F."/>
            <person name="Labrenz M."/>
            <person name="Spormann A.M."/>
            <person name="Op Den Camp H."/>
            <person name="Overmann J."/>
            <person name="Amann R."/>
            <person name="Jetten M.S.M."/>
            <person name="Mascher T."/>
            <person name="Medema M.H."/>
            <person name="Devos D.P."/>
            <person name="Kaster A.-K."/>
            <person name="Ovreas L."/>
            <person name="Rohde M."/>
            <person name="Galperin M.Y."/>
            <person name="Jogler C."/>
        </authorList>
    </citation>
    <scope>NUCLEOTIDE SEQUENCE [LARGE SCALE GENOMIC DNA]</scope>
    <source>
        <strain evidence="6 7">Pla22</strain>
    </source>
</reference>
<name>A0A5C5WSD9_9BACT</name>
<keyword evidence="2" id="KW-0732">Signal</keyword>
<feature type="domain" description="DUF1549" evidence="3">
    <location>
        <begin position="667"/>
        <end position="842"/>
    </location>
</feature>
<dbReference type="Pfam" id="PF07635">
    <property type="entry name" value="PSCyt1"/>
    <property type="match status" value="1"/>
</dbReference>
<evidence type="ECO:0000313" key="6">
    <source>
        <dbReference type="EMBL" id="TWT53069.1"/>
    </source>
</evidence>
<dbReference type="Pfam" id="PF07587">
    <property type="entry name" value="PSD1"/>
    <property type="match status" value="1"/>
</dbReference>
<feature type="domain" description="DUF1553" evidence="4">
    <location>
        <begin position="907"/>
        <end position="1164"/>
    </location>
</feature>
<dbReference type="SUPFAM" id="SSF46626">
    <property type="entry name" value="Cytochrome c"/>
    <property type="match status" value="1"/>
</dbReference>
<dbReference type="PANTHER" id="PTHR35889:SF3">
    <property type="entry name" value="F-BOX DOMAIN-CONTAINING PROTEIN"/>
    <property type="match status" value="1"/>
</dbReference>
<dbReference type="InterPro" id="IPR022655">
    <property type="entry name" value="DUF1553"/>
</dbReference>
<dbReference type="Pfam" id="PF13385">
    <property type="entry name" value="Laminin_G_3"/>
    <property type="match status" value="1"/>
</dbReference>
<comment type="caution">
    <text evidence="6">The sequence shown here is derived from an EMBL/GenBank/DDBJ whole genome shotgun (WGS) entry which is preliminary data.</text>
</comment>
<evidence type="ECO:0000259" key="4">
    <source>
        <dbReference type="Pfam" id="PF07587"/>
    </source>
</evidence>
<evidence type="ECO:0000259" key="3">
    <source>
        <dbReference type="Pfam" id="PF07583"/>
    </source>
</evidence>
<dbReference type="AlphaFoldDB" id="A0A5C5WSD9"/>
<dbReference type="InterPro" id="IPR011429">
    <property type="entry name" value="Cyt_c_Planctomycete-type"/>
</dbReference>
<dbReference type="RefSeq" id="WP_146513349.1">
    <property type="nucleotide sequence ID" value="NZ_SJPI01000001.1"/>
</dbReference>
<evidence type="ECO:0000256" key="1">
    <source>
        <dbReference type="SAM" id="MobiDB-lite"/>
    </source>
</evidence>
<dbReference type="EMBL" id="SJPI01000001">
    <property type="protein sequence ID" value="TWT53069.1"/>
    <property type="molecule type" value="Genomic_DNA"/>
</dbReference>
<dbReference type="SUPFAM" id="SSF49899">
    <property type="entry name" value="Concanavalin A-like lectins/glucanases"/>
    <property type="match status" value="1"/>
</dbReference>
<sequence length="1248" mass="139659" precursor="true">MRYAALALIFGCTFCVVPAVAEYPGDVRWDFSSEEATELKIHGNVLRDQAGPRPPEFPDFADNNTAVQIDGGYLAVPDVGANSVFDFTTDDSVTLEAWVNPNDIRNGEPRYVIGKGRTGSPNFSRDNQNWALRIVGKNSQASISFLFATKLTASDKHWHRWTSNQSFPVATGWHHIAVTYRFGDPGSIRGYINGEPTDGKWDMGGPTEEPPIVDDDEVRIGSRFKGLIDAVAIHREVLDDQTIAAKFRRVGEPRVAVLQPEVMPDVSGVPEGRVLVQLCEGLPTHQRWLYKSESWPDETLRWTSDSFVMSQLPQQFDAWGIRSSWKAPLLLRMAADVDLPVGTNRFLMRVRDQSRLWIDGELVARTEAQTKSPPDGEEQMAPVARPPLPGVRAHGYRQQEVFGEATIASDSNEASRRCRVVLEWVVGGKGRRTETGEVCVAILGEDGRSYDVLAANERRVSLTDSAVLAELTRLASTISEFDDDRRRAAADSQNAFWNRRHEKARQWVSQNSLTTKPWADQHPTNQYPTVQHLERSPKGQNPNDQNLIDQFISDKIEASLAASAESDSEQVEHFHGEVLPLLREQCFRCHGDKDKGDLKLNSREAAMMAGESEIPAVVPGDLDASELISQIREGAMPPTDEGLSHDQIATLERWVANGALWPSPPLAETDVALARVTGDEKFLRRVFLDTIGVPPTQEEARRFLDDHRSEKRQRVIDQLIEDPRFADHWMGFWQDLLAENPSLLNASLNSTGPFRWFVYDSLRDNKPIDRMVTELLMLRGDAAEGGSAGFGIAAENDAPMAAKGHVIASAFLGIELQCARCHDSPYHSTSQRDLYSLAAMMDRKAVTVPSTSRVPAAFFESQTDRESLIQVTLKPDEAVTPKWPFASVTGVDDGPDIDALMMTPSDTRERLAALVTAPSNTRFSQVLVNRIWKQLIGVGIVEPVHDWEGRQASHPELLQWLAAELVSHDYDFRHIVRLIVTSDLYQREAVGNNATVAAELRFFNAPERRRLTAEQVVDSLHHAAGQPIDVEELTFVHDGRRPLGSRQTLGRPRRAWMFGDLKNERDRPSLSLPKARAVVDVLEAFGWTGSRQMPIVQRETDPNVLQPGILANGILVMTLARASHDSELARLALEADSPSSLVESLFLRCLGRLPTSDERDTFVHALASGFESRLIAEPDVSELVQLKPLPLVTWFNHLRPEANEIQVEHERRVQSGPLPDPRLETEWREVYEDVVWSLLNHREFVWIP</sequence>
<keyword evidence="7" id="KW-1185">Reference proteome</keyword>